<feature type="domain" description="NADP-dependent oxidoreductase" evidence="2">
    <location>
        <begin position="20"/>
        <end position="331"/>
    </location>
</feature>
<gene>
    <name evidence="3" type="ORF">OG288_29115</name>
</gene>
<dbReference type="InterPro" id="IPR023210">
    <property type="entry name" value="NADP_OxRdtase_dom"/>
</dbReference>
<dbReference type="RefSeq" id="WP_265648955.1">
    <property type="nucleotide sequence ID" value="NZ_CP108133.1"/>
</dbReference>
<dbReference type="InterPro" id="IPR036812">
    <property type="entry name" value="NAD(P)_OxRdtase_dom_sf"/>
</dbReference>
<accession>A0ABZ1JK73</accession>
<name>A0ABZ1JK73_9ACTN</name>
<keyword evidence="1" id="KW-0560">Oxidoreductase</keyword>
<dbReference type="SUPFAM" id="SSF51430">
    <property type="entry name" value="NAD(P)-linked oxidoreductase"/>
    <property type="match status" value="1"/>
</dbReference>
<dbReference type="PANTHER" id="PTHR43364">
    <property type="entry name" value="NADH-SPECIFIC METHYLGLYOXAL REDUCTASE-RELATED"/>
    <property type="match status" value="1"/>
</dbReference>
<dbReference type="Proteomes" id="UP001432166">
    <property type="component" value="Chromosome"/>
</dbReference>
<dbReference type="Gene3D" id="3.20.20.100">
    <property type="entry name" value="NADP-dependent oxidoreductase domain"/>
    <property type="match status" value="1"/>
</dbReference>
<evidence type="ECO:0000313" key="3">
    <source>
        <dbReference type="EMBL" id="WTP52008.1"/>
    </source>
</evidence>
<evidence type="ECO:0000259" key="2">
    <source>
        <dbReference type="Pfam" id="PF00248"/>
    </source>
</evidence>
<dbReference type="PANTHER" id="PTHR43364:SF4">
    <property type="entry name" value="NAD(P)-LINKED OXIDOREDUCTASE SUPERFAMILY PROTEIN"/>
    <property type="match status" value="1"/>
</dbReference>
<dbReference type="CDD" id="cd19080">
    <property type="entry name" value="AKR_AKR9A_9B"/>
    <property type="match status" value="1"/>
</dbReference>
<sequence length="362" mass="39411">MSLTLDSYRLLGRSGLRVSPLALGTATFGTEWGWGAERDEARKLFDLYVERGGNFIDTANTYTEGSSERLLGEFARDHRESLVLATKYTTLRRPGDPNSGGSHRKSLFASVEASLRQLDTDYIDVLYLHVWDFTTPVEEILRGMDDLVRQGKILYVAISNAPAWQVSRMQTIADLRGWSPLVALQIEYNLIERTGERDLIPMAREMGLAVIPYSPLAGGVLSGKYGRADLTPADGASGGASGAPSEDGTRRNFNLALGTLTERNLAVADTVKEVAAELGRTPAQVALAWTLRKPGVTAPVIGARTPAQLEGNLGALDVYLTADQLARLDEASSIGLGFPHDMLAGDHIRRVTKGDLRIETRR</sequence>
<organism evidence="3 4">
    <name type="scientific">Streptomyces tauricus</name>
    <dbReference type="NCBI Taxonomy" id="68274"/>
    <lineage>
        <taxon>Bacteria</taxon>
        <taxon>Bacillati</taxon>
        <taxon>Actinomycetota</taxon>
        <taxon>Actinomycetes</taxon>
        <taxon>Kitasatosporales</taxon>
        <taxon>Streptomycetaceae</taxon>
        <taxon>Streptomyces</taxon>
        <taxon>Streptomyces aurantiacus group</taxon>
    </lineage>
</organism>
<dbReference type="EMBL" id="CP108133">
    <property type="protein sequence ID" value="WTP52008.1"/>
    <property type="molecule type" value="Genomic_DNA"/>
</dbReference>
<evidence type="ECO:0000256" key="1">
    <source>
        <dbReference type="ARBA" id="ARBA00023002"/>
    </source>
</evidence>
<dbReference type="InterPro" id="IPR050523">
    <property type="entry name" value="AKR_Detox_Biosynth"/>
</dbReference>
<protein>
    <submittedName>
        <fullName evidence="3">Aldo/keto reductase</fullName>
    </submittedName>
</protein>
<dbReference type="InterPro" id="IPR020471">
    <property type="entry name" value="AKR"/>
</dbReference>
<reference evidence="3" key="1">
    <citation type="submission" date="2022-10" db="EMBL/GenBank/DDBJ databases">
        <title>The complete genomes of actinobacterial strains from the NBC collection.</title>
        <authorList>
            <person name="Joergensen T.S."/>
            <person name="Alvarez Arevalo M."/>
            <person name="Sterndorff E.B."/>
            <person name="Faurdal D."/>
            <person name="Vuksanovic O."/>
            <person name="Mourched A.-S."/>
            <person name="Charusanti P."/>
            <person name="Shaw S."/>
            <person name="Blin K."/>
            <person name="Weber T."/>
        </authorList>
    </citation>
    <scope>NUCLEOTIDE SEQUENCE</scope>
    <source>
        <strain evidence="3">NBC_00189</strain>
    </source>
</reference>
<dbReference type="Pfam" id="PF00248">
    <property type="entry name" value="Aldo_ket_red"/>
    <property type="match status" value="1"/>
</dbReference>
<proteinExistence type="predicted"/>
<evidence type="ECO:0000313" key="4">
    <source>
        <dbReference type="Proteomes" id="UP001432166"/>
    </source>
</evidence>
<dbReference type="PRINTS" id="PR00069">
    <property type="entry name" value="ALDKETRDTASE"/>
</dbReference>
<keyword evidence="4" id="KW-1185">Reference proteome</keyword>